<dbReference type="OrthoDB" id="9780430at2"/>
<evidence type="ECO:0000313" key="1">
    <source>
        <dbReference type="EMBL" id="QHB99784.1"/>
    </source>
</evidence>
<accession>A0A7L4YKJ3</accession>
<reference evidence="1 2" key="1">
    <citation type="journal article" date="2018" name="Int. J. Syst. Evol. Microbiol.">
        <title>Epidermidibacterium keratini gen. nov., sp. nov., a member of the family Sporichthyaceae, isolated from keratin epidermis.</title>
        <authorList>
            <person name="Lee D.G."/>
            <person name="Trujillo M.E."/>
            <person name="Kang S."/>
            <person name="Nam J.J."/>
            <person name="Kim Y.J."/>
        </authorList>
    </citation>
    <scope>NUCLEOTIDE SEQUENCE [LARGE SCALE GENOMIC DNA]</scope>
    <source>
        <strain evidence="1 2">EPI-7</strain>
    </source>
</reference>
<dbReference type="PROSITE" id="PS00086">
    <property type="entry name" value="CYTOCHROME_P450"/>
    <property type="match status" value="1"/>
</dbReference>
<sequence length="187" mass="19261">MTTQTSSALSDPAYAVPTGPAGESGLAWLRHHVPRFTNGARHARLRTAVEAVIAAVDDAPYTADPTTTLLTALGLPRHHKSDVERVAGAYQPHVEQSAAADAAADRLLAACGGRTDDAAAKVCVLVQAHAGITALLATTDGPPIPRTRRVGPDGDVEVDLADAPFGAGAHRCPGERLGRRLAEEAGA</sequence>
<evidence type="ECO:0008006" key="3">
    <source>
        <dbReference type="Google" id="ProtNLM"/>
    </source>
</evidence>
<dbReference type="RefSeq" id="WP_159543686.1">
    <property type="nucleotide sequence ID" value="NZ_CP047156.1"/>
</dbReference>
<proteinExistence type="predicted"/>
<name>A0A7L4YKJ3_9ACTN</name>
<gene>
    <name evidence="1" type="ORF">EK0264_05490</name>
</gene>
<keyword evidence="2" id="KW-1185">Reference proteome</keyword>
<dbReference type="AlphaFoldDB" id="A0A7L4YKJ3"/>
<organism evidence="1 2">
    <name type="scientific">Epidermidibacterium keratini</name>
    <dbReference type="NCBI Taxonomy" id="1891644"/>
    <lineage>
        <taxon>Bacteria</taxon>
        <taxon>Bacillati</taxon>
        <taxon>Actinomycetota</taxon>
        <taxon>Actinomycetes</taxon>
        <taxon>Sporichthyales</taxon>
        <taxon>Sporichthyaceae</taxon>
        <taxon>Epidermidibacterium</taxon>
    </lineage>
</organism>
<dbReference type="EMBL" id="CP047156">
    <property type="protein sequence ID" value="QHB99784.1"/>
    <property type="molecule type" value="Genomic_DNA"/>
</dbReference>
<evidence type="ECO:0000313" key="2">
    <source>
        <dbReference type="Proteomes" id="UP000463857"/>
    </source>
</evidence>
<dbReference type="Proteomes" id="UP000463857">
    <property type="component" value="Chromosome"/>
</dbReference>
<dbReference type="InterPro" id="IPR017972">
    <property type="entry name" value="Cyt_P450_CS"/>
</dbReference>
<dbReference type="GO" id="GO:0016705">
    <property type="term" value="F:oxidoreductase activity, acting on paired donors, with incorporation or reduction of molecular oxygen"/>
    <property type="evidence" value="ECO:0007669"/>
    <property type="project" value="InterPro"/>
</dbReference>
<dbReference type="KEGG" id="eke:EK0264_05490"/>
<dbReference type="InParanoid" id="A0A7L4YKJ3"/>
<protein>
    <recommendedName>
        <fullName evidence="3">Cytochrome P450</fullName>
    </recommendedName>
</protein>
<dbReference type="GO" id="GO:0005506">
    <property type="term" value="F:iron ion binding"/>
    <property type="evidence" value="ECO:0007669"/>
    <property type="project" value="InterPro"/>
</dbReference>